<keyword evidence="3" id="KW-0282">Flagellum</keyword>
<feature type="chain" id="PRO_5045604770" evidence="1">
    <location>
        <begin position="24"/>
        <end position="280"/>
    </location>
</feature>
<evidence type="ECO:0000313" key="3">
    <source>
        <dbReference type="EMBL" id="MDI5882746.1"/>
    </source>
</evidence>
<proteinExistence type="predicted"/>
<dbReference type="CDD" id="cd11614">
    <property type="entry name" value="SAF_CpaB_FlgA_like"/>
    <property type="match status" value="1"/>
</dbReference>
<protein>
    <submittedName>
        <fullName evidence="3">Flagellar basal body P-ring formation chaperone FlgA</fullName>
    </submittedName>
</protein>
<evidence type="ECO:0000313" key="4">
    <source>
        <dbReference type="Proteomes" id="UP001229025"/>
    </source>
</evidence>
<feature type="signal peptide" evidence="1">
    <location>
        <begin position="1"/>
        <end position="23"/>
    </location>
</feature>
<organism evidence="3 4">
    <name type="scientific">Cobetia amphilecti</name>
    <dbReference type="NCBI Taxonomy" id="1055104"/>
    <lineage>
        <taxon>Bacteria</taxon>
        <taxon>Pseudomonadati</taxon>
        <taxon>Pseudomonadota</taxon>
        <taxon>Gammaproteobacteria</taxon>
        <taxon>Oceanospirillales</taxon>
        <taxon>Halomonadaceae</taxon>
        <taxon>Cobetia</taxon>
    </lineage>
</organism>
<dbReference type="RefSeq" id="WP_284726037.1">
    <property type="nucleotide sequence ID" value="NZ_JASCSA010000001.1"/>
</dbReference>
<accession>A0ABT6UJ48</accession>
<dbReference type="Gene3D" id="2.30.30.760">
    <property type="match status" value="1"/>
</dbReference>
<dbReference type="InterPro" id="IPR039246">
    <property type="entry name" value="Flagellar_FlgA"/>
</dbReference>
<evidence type="ECO:0000256" key="1">
    <source>
        <dbReference type="SAM" id="SignalP"/>
    </source>
</evidence>
<dbReference type="NCBIfam" id="TIGR03170">
    <property type="entry name" value="flgA_cterm"/>
    <property type="match status" value="1"/>
</dbReference>
<dbReference type="PANTHER" id="PTHR36307:SF1">
    <property type="entry name" value="FLAGELLA BASAL BODY P-RING FORMATION PROTEIN FLGA"/>
    <property type="match status" value="1"/>
</dbReference>
<keyword evidence="1" id="KW-0732">Signal</keyword>
<dbReference type="Pfam" id="PF13144">
    <property type="entry name" value="ChapFlgA"/>
    <property type="match status" value="1"/>
</dbReference>
<keyword evidence="3" id="KW-0969">Cilium</keyword>
<keyword evidence="3" id="KW-0966">Cell projection</keyword>
<gene>
    <name evidence="3" type="primary">flgA</name>
    <name evidence="3" type="ORF">QLT01_00085</name>
</gene>
<dbReference type="PANTHER" id="PTHR36307">
    <property type="entry name" value="FLAGELLA BASAL BODY P-RING FORMATION PROTEIN FLGA"/>
    <property type="match status" value="1"/>
</dbReference>
<reference evidence="4" key="1">
    <citation type="submission" date="2023-07" db="EMBL/GenBank/DDBJ databases">
        <title>Genome-based characterization of strain KMM 296 and proposal for reclassification of Cobetia litoralis and Cobetia pacifica, and emended description of the species Cobetia amphilecti and Cobetia marina.</title>
        <authorList>
            <person name="Balabanova L."/>
            <person name="Nedashkovskaya O."/>
        </authorList>
    </citation>
    <scope>NUCLEOTIDE SEQUENCE [LARGE SCALE GENOMIC DNA]</scope>
    <source>
        <strain evidence="4">NRIC 0815</strain>
    </source>
</reference>
<feature type="domain" description="Flagella basal body P-ring formation protein FlgA SAF" evidence="2">
    <location>
        <begin position="165"/>
        <end position="278"/>
    </location>
</feature>
<keyword evidence="4" id="KW-1185">Reference proteome</keyword>
<dbReference type="Proteomes" id="UP001229025">
    <property type="component" value="Unassembled WGS sequence"/>
</dbReference>
<dbReference type="InterPro" id="IPR017585">
    <property type="entry name" value="SAF_FlgA"/>
</dbReference>
<dbReference type="EMBL" id="JASCSA010000001">
    <property type="protein sequence ID" value="MDI5882746.1"/>
    <property type="molecule type" value="Genomic_DNA"/>
</dbReference>
<sequence length="280" mass="29723">MTAKGLWRTIASTGLLALLPAGAAVHASTSDAIGSAIQPSAAQASASASASTTAPSVKDAQTRAVEALRWQLSDFFTAEDSGPVRVRMPGEPPLSAPSEASVQLELRRLPARLKDCSAPQLSLNAARSDRHAPGLKRLQLLCANGQQHIVSVRMERYAWRQSTPQPLASGTPLAPARLTPVLTPLGKLRGNGFESAAALSGFEVRRRLRAGEVITRNSVRAIPLVNFGDTVTYQVSGTGFSMQRSARALEAGGLDERIRIELAPGDWVRARVIGPRRVAP</sequence>
<comment type="caution">
    <text evidence="3">The sequence shown here is derived from an EMBL/GenBank/DDBJ whole genome shotgun (WGS) entry which is preliminary data.</text>
</comment>
<evidence type="ECO:0000259" key="2">
    <source>
        <dbReference type="Pfam" id="PF13144"/>
    </source>
</evidence>
<name>A0ABT6UJ48_9GAMM</name>